<gene>
    <name evidence="6" type="ORF">FRX48_06040</name>
</gene>
<feature type="transmembrane region" description="Helical" evidence="5">
    <location>
        <begin position="422"/>
        <end position="440"/>
    </location>
</feature>
<dbReference type="Proteomes" id="UP000324767">
    <property type="component" value="Unassembled WGS sequence"/>
</dbReference>
<evidence type="ECO:0000256" key="5">
    <source>
        <dbReference type="SAM" id="Phobius"/>
    </source>
</evidence>
<feature type="transmembrane region" description="Helical" evidence="5">
    <location>
        <begin position="290"/>
        <end position="311"/>
    </location>
</feature>
<dbReference type="EMBL" id="VXIT01000009">
    <property type="protein sequence ID" value="KAA6410618.1"/>
    <property type="molecule type" value="Genomic_DNA"/>
</dbReference>
<evidence type="ECO:0000313" key="6">
    <source>
        <dbReference type="EMBL" id="KAA6410618.1"/>
    </source>
</evidence>
<dbReference type="PANTHER" id="PTHR48022">
    <property type="entry name" value="PLASTIDIC GLUCOSE TRANSPORTER 4"/>
    <property type="match status" value="1"/>
</dbReference>
<organism evidence="6 7">
    <name type="scientific">Lasallia pustulata</name>
    <dbReference type="NCBI Taxonomy" id="136370"/>
    <lineage>
        <taxon>Eukaryota</taxon>
        <taxon>Fungi</taxon>
        <taxon>Dikarya</taxon>
        <taxon>Ascomycota</taxon>
        <taxon>Pezizomycotina</taxon>
        <taxon>Lecanoromycetes</taxon>
        <taxon>OSLEUM clade</taxon>
        <taxon>Umbilicariomycetidae</taxon>
        <taxon>Umbilicariales</taxon>
        <taxon>Umbilicariaceae</taxon>
        <taxon>Lasallia</taxon>
    </lineage>
</organism>
<evidence type="ECO:0000256" key="1">
    <source>
        <dbReference type="ARBA" id="ARBA00004141"/>
    </source>
</evidence>
<evidence type="ECO:0000256" key="3">
    <source>
        <dbReference type="ARBA" id="ARBA00022989"/>
    </source>
</evidence>
<name>A0A5M8PNQ1_9LECA</name>
<accession>A0A5M8PNQ1</accession>
<feature type="transmembrane region" description="Helical" evidence="5">
    <location>
        <begin position="190"/>
        <end position="207"/>
    </location>
</feature>
<dbReference type="Gene3D" id="1.20.1250.20">
    <property type="entry name" value="MFS general substrate transporter like domains"/>
    <property type="match status" value="1"/>
</dbReference>
<dbReference type="SUPFAM" id="SSF103473">
    <property type="entry name" value="MFS general substrate transporter"/>
    <property type="match status" value="1"/>
</dbReference>
<dbReference type="OrthoDB" id="6133115at2759"/>
<feature type="transmembrane region" description="Helical" evidence="5">
    <location>
        <begin position="351"/>
        <end position="373"/>
    </location>
</feature>
<feature type="transmembrane region" description="Helical" evidence="5">
    <location>
        <begin position="318"/>
        <end position="339"/>
    </location>
</feature>
<protein>
    <recommendedName>
        <fullName evidence="8">Major facilitator superfamily (MFS) profile domain-containing protein</fullName>
    </recommendedName>
</protein>
<dbReference type="PANTHER" id="PTHR48022:SF2">
    <property type="entry name" value="PLASTIDIC GLUCOSE TRANSPORTER 4"/>
    <property type="match status" value="1"/>
</dbReference>
<dbReference type="InterPro" id="IPR036259">
    <property type="entry name" value="MFS_trans_sf"/>
</dbReference>
<sequence>MTGSHQIEQADITNVRTYEHVIDPAKMKATGYMMFFCAWISFSAWISMFDLAYGGIVLIMHSYNKAFGRCGMAPSPETGQTTFMCQLSTTQQSLISVGSLFQALGSALAGVTGNYFGRRGTIQLACVLLVVGAAGILGTSGSFLNYMQARFDEGVYNVGLTLGNVSAAAVCAASGLGFKITSDWQWKTPIICQIPLGILLGVGVMMFPELPRWLLTKGREESAPRSFGKFYKLDPHSPAITAQVVNVQAYIELEKVQGATTSGTEIYHKNDIRRTLVFAMILPVRYQNPYLINVIIGLCIFAGTFPGPFILEYGGRRFGMLLGYSLMALCMLIFSAVSTGLGQTNPIAKNVLVAFLCIWAFIFGGCIGSSVWLGSAKMHSVRLRTYGQANTMVFYQIFAFAATFWTPYMLSKEYGNMGTNVWYFYFGVTLFLLVFTFFFVPETARLTLEQIDDYFTSGRRAWSTSTRRNKLIANGSAYDISPEAHQRRIQNMKERSEHHVGVI</sequence>
<dbReference type="InterPro" id="IPR005828">
    <property type="entry name" value="MFS_sugar_transport-like"/>
</dbReference>
<comment type="subcellular location">
    <subcellularLocation>
        <location evidence="1">Membrane</location>
        <topology evidence="1">Multi-pass membrane protein</topology>
    </subcellularLocation>
</comment>
<dbReference type="Pfam" id="PF00083">
    <property type="entry name" value="Sugar_tr"/>
    <property type="match status" value="2"/>
</dbReference>
<dbReference type="GO" id="GO:0016020">
    <property type="term" value="C:membrane"/>
    <property type="evidence" value="ECO:0007669"/>
    <property type="project" value="UniProtKB-SubCell"/>
</dbReference>
<keyword evidence="4 5" id="KW-0472">Membrane</keyword>
<proteinExistence type="predicted"/>
<dbReference type="InterPro" id="IPR050360">
    <property type="entry name" value="MFS_Sugar_Transporters"/>
</dbReference>
<feature type="transmembrane region" description="Helical" evidence="5">
    <location>
        <begin position="393"/>
        <end position="410"/>
    </location>
</feature>
<feature type="transmembrane region" description="Helical" evidence="5">
    <location>
        <begin position="32"/>
        <end position="59"/>
    </location>
</feature>
<evidence type="ECO:0000256" key="4">
    <source>
        <dbReference type="ARBA" id="ARBA00023136"/>
    </source>
</evidence>
<evidence type="ECO:0008006" key="8">
    <source>
        <dbReference type="Google" id="ProtNLM"/>
    </source>
</evidence>
<comment type="caution">
    <text evidence="6">The sequence shown here is derived from an EMBL/GenBank/DDBJ whole genome shotgun (WGS) entry which is preliminary data.</text>
</comment>
<evidence type="ECO:0000313" key="7">
    <source>
        <dbReference type="Proteomes" id="UP000324767"/>
    </source>
</evidence>
<keyword evidence="2 5" id="KW-0812">Transmembrane</keyword>
<feature type="transmembrane region" description="Helical" evidence="5">
    <location>
        <begin position="156"/>
        <end position="178"/>
    </location>
</feature>
<dbReference type="AlphaFoldDB" id="A0A5M8PNQ1"/>
<reference evidence="6 7" key="1">
    <citation type="submission" date="2019-09" db="EMBL/GenBank/DDBJ databases">
        <title>The hologenome of the rock-dwelling lichen Lasallia pustulata.</title>
        <authorList>
            <person name="Greshake Tzovaras B."/>
            <person name="Segers F."/>
            <person name="Bicker A."/>
            <person name="Dal Grande F."/>
            <person name="Otte J."/>
            <person name="Hankeln T."/>
            <person name="Schmitt I."/>
            <person name="Ebersberger I."/>
        </authorList>
    </citation>
    <scope>NUCLEOTIDE SEQUENCE [LARGE SCALE GENOMIC DNA]</scope>
    <source>
        <strain evidence="6">A1-1</strain>
    </source>
</reference>
<evidence type="ECO:0000256" key="2">
    <source>
        <dbReference type="ARBA" id="ARBA00022692"/>
    </source>
</evidence>
<dbReference type="GO" id="GO:0005351">
    <property type="term" value="F:carbohydrate:proton symporter activity"/>
    <property type="evidence" value="ECO:0007669"/>
    <property type="project" value="TreeGrafter"/>
</dbReference>
<keyword evidence="3 5" id="KW-1133">Transmembrane helix</keyword>
<feature type="transmembrane region" description="Helical" evidence="5">
    <location>
        <begin position="124"/>
        <end position="144"/>
    </location>
</feature>